<sequence>MQIINIFWLILLIIPFSLECEDKQSRYFCHIYYECINNKSKIKSCKNNMVRLVDKCVTQNEFKNITGNYCSKCVKDILLPGIHHSPIICNKLSNFMCCFEEDDFIIYCTIQNDNYYWIKDYYNTNCNTILKNRKYY</sequence>
<evidence type="ECO:0000313" key="1">
    <source>
        <dbReference type="EMBL" id="CCU56387.1"/>
    </source>
</evidence>
<organism evidence="1 2">
    <name type="scientific">Mythimna separata entomopoxvirus 'L'</name>
    <dbReference type="NCBI Taxonomy" id="1293572"/>
    <lineage>
        <taxon>Viruses</taxon>
        <taxon>Varidnaviria</taxon>
        <taxon>Bamfordvirae</taxon>
        <taxon>Nucleocytoviricota</taxon>
        <taxon>Pokkesviricetes</taxon>
        <taxon>Chitovirales</taxon>
        <taxon>Poxviridae</taxon>
        <taxon>Entomopoxvirinae</taxon>
        <taxon>Betaentomopoxvirus</taxon>
        <taxon>Betaentomopoxvirus mseparata</taxon>
        <taxon>Mythimna separata entomopoxvirus</taxon>
    </lineage>
</organism>
<name>A0A916KQ96_9POXV</name>
<protein>
    <submittedName>
        <fullName evidence="1">Uncharacterized protein</fullName>
    </submittedName>
</protein>
<gene>
    <name evidence="1" type="ORF">MYSEV_189</name>
</gene>
<dbReference type="KEGG" id="vg:15613811"/>
<dbReference type="Proteomes" id="UP000792671">
    <property type="component" value="Genome"/>
</dbReference>
<reference evidence="1 2" key="1">
    <citation type="journal article" date="2013" name="J. Virol.">
        <title>New Insights into the Evolution of Entomopoxvirinae from the Complete Genome Sequences of Four Entomopoxviruses Infecting Adoxophyes honmai, Choristoneura biennis, Choristoneura rosaceana, and Mythimna separata.</title>
        <authorList>
            <person name="Theze J."/>
            <person name="Takatsuka J."/>
            <person name="Li Z."/>
            <person name="Gallais J."/>
            <person name="Doucet D."/>
            <person name="Arif B."/>
            <person name="Nakai M."/>
            <person name="Herniou E.A."/>
        </authorList>
    </citation>
    <scope>NUCLEOTIDE SEQUENCE [LARGE SCALE GENOMIC DNA]</scope>
</reference>
<dbReference type="EMBL" id="HF679134">
    <property type="protein sequence ID" value="CCU56387.1"/>
    <property type="molecule type" value="Genomic_DNA"/>
</dbReference>
<dbReference type="GeneID" id="15613811"/>
<evidence type="ECO:0000313" key="2">
    <source>
        <dbReference type="Proteomes" id="UP000792671"/>
    </source>
</evidence>
<keyword evidence="2" id="KW-1185">Reference proteome</keyword>
<dbReference type="OrthoDB" id="20671at10239"/>
<dbReference type="RefSeq" id="YP_008003706.1">
    <property type="nucleotide sequence ID" value="NC_021246.1"/>
</dbReference>
<proteinExistence type="predicted"/>
<accession>A0A916KQ96</accession>